<accession>A0AAD6TTB0</accession>
<dbReference type="InterPro" id="IPR009057">
    <property type="entry name" value="Homeodomain-like_sf"/>
</dbReference>
<keyword evidence="4" id="KW-1185">Reference proteome</keyword>
<feature type="compositionally biased region" description="Basic residues" evidence="1">
    <location>
        <begin position="946"/>
        <end position="955"/>
    </location>
</feature>
<feature type="region of interest" description="Disordered" evidence="1">
    <location>
        <begin position="1"/>
        <end position="58"/>
    </location>
</feature>
<feature type="region of interest" description="Disordered" evidence="1">
    <location>
        <begin position="840"/>
        <end position="956"/>
    </location>
</feature>
<dbReference type="GO" id="GO:0006357">
    <property type="term" value="P:regulation of transcription by RNA polymerase II"/>
    <property type="evidence" value="ECO:0007669"/>
    <property type="project" value="TreeGrafter"/>
</dbReference>
<dbReference type="Proteomes" id="UP001222325">
    <property type="component" value="Unassembled WGS sequence"/>
</dbReference>
<feature type="compositionally biased region" description="Basic and acidic residues" evidence="1">
    <location>
        <begin position="183"/>
        <end position="200"/>
    </location>
</feature>
<sequence length="1257" mass="138766">MSSGGYSFPPRPSTSTILQARRASGALPLSYDRPPAALPLRRSPSPGPSRRFAPYEGYAAPRSAPVYRESASTYPLNLYHPSPHPYYTRTPSPERRFGSARDMDTDYWDRSAPSWQPPNQPASSWPDRRALTLSPTSSVISRDRVRSDPVSAPRLFEPSDTWKQTQGDRPLAVPSPNASSFERPGDRIRGFRDHSPERPVVRGRSPPFPVSRGRGYRPDQNGRGAGRHRQKRNRQNRKFRPPFDQGARYNDPPLPRVSSPDGSISSSRSRPSWSASRSRSRSRSASRSKSPFGARLNPQRSDRRSSSRRADSNGPRRTKPRSVSRSSIASSRVSDHPPSRHVSPTLPVSNASLLDVNRPANGLERRMSSPNSSEHERGQESHDAGAAVNGNHLKYSRESAPHSPSRNATEIDLYNGRATPLPGFDIDIQFRDLDASVENPAHEHPASPLNQAEPQAQREMSESEVQPATTKSGLPTWDVIPTIPEPPTLHLTTAPTLTSLVSPSPVLPSPIQADVPDSVPTPPSLVPPSPIQADVPDLVPTPPPPSPLEKVIPSPSQVDYVFEDIPRLADARSIHDALRTVIMTRLLRDQQTRDERVAPILMENLSVAAPPEEYTTTKTQHQLIEEVSTQRLHHSTDDPFLAAKSWLYARFDRRRTALIAKKERLQLEYQTIHKRWRRHCASLNEQAKPVESDNNVPVSGRTTRRSAASLGDTVRSDLEMEQIIASLGYDEATDPTQLSSRNLAVIPDMISVTGRTQYAFDDTNHLVENPSEYYAPCTGIHDWTEPEKELFLDKYAAFPKQFGLIADFLPNKTTSQCVDYYYLHKKKLIDFRRVVSQFAPNKRRRRGTGKQKGNGLLSDIRQHDAEVNRDSDDSPSFAGRPTRGRRVTSEARKPSVRRNAFHLEGTTTGTPTPEPEARPKRRRAAVTNRSVLFQDDLDDDTDGEPKKKKRGRKPKSAAIVVDELVTPLPTPPLELDVDPIEPAPDQWSNEDKALFQELLAQHGENFKRIAVAMPNKTTVQVAEYAKTAILEAFAAVQARVAEISGQRSQNGMAAVSVASTLASAATSQETSPASVPASVVVNAPAVNGTGAGESGAIIPGTAHSAVDAPQNDEVSHIAPALDPSAIWDSMDPGSALQTPPDSPGPDTKSSDPFTPDEPVPAPVVESTPAMASLSRETSISEQFQRKRRRSINLPCTPSKSPSIVPALRSPQSWQVHRPLSRPVRELSRIWVGNPRERTRYLHRLPPTSNTILLCLPL</sequence>
<dbReference type="PROSITE" id="PS51293">
    <property type="entry name" value="SANT"/>
    <property type="match status" value="1"/>
</dbReference>
<dbReference type="Gene3D" id="1.10.10.60">
    <property type="entry name" value="Homeodomain-like"/>
    <property type="match status" value="2"/>
</dbReference>
<dbReference type="EMBL" id="JARJCN010000111">
    <property type="protein sequence ID" value="KAJ7073531.1"/>
    <property type="molecule type" value="Genomic_DNA"/>
</dbReference>
<feature type="region of interest" description="Disordered" evidence="1">
    <location>
        <begin position="687"/>
        <end position="710"/>
    </location>
</feature>
<dbReference type="SUPFAM" id="SSF46689">
    <property type="entry name" value="Homeodomain-like"/>
    <property type="match status" value="2"/>
</dbReference>
<comment type="caution">
    <text evidence="3">The sequence shown here is derived from an EMBL/GenBank/DDBJ whole genome shotgun (WGS) entry which is preliminary data.</text>
</comment>
<feature type="region of interest" description="Disordered" evidence="1">
    <location>
        <begin position="1123"/>
        <end position="1209"/>
    </location>
</feature>
<feature type="compositionally biased region" description="Low complexity" evidence="1">
    <location>
        <begin position="33"/>
        <end position="51"/>
    </location>
</feature>
<name>A0AAD6TTB0_9AGAR</name>
<feature type="compositionally biased region" description="Basic and acidic residues" evidence="1">
    <location>
        <begin position="92"/>
        <end position="109"/>
    </location>
</feature>
<feature type="compositionally biased region" description="Polar residues" evidence="1">
    <location>
        <begin position="463"/>
        <end position="473"/>
    </location>
</feature>
<feature type="region of interest" description="Disordered" evidence="1">
    <location>
        <begin position="439"/>
        <end position="478"/>
    </location>
</feature>
<evidence type="ECO:0000259" key="2">
    <source>
        <dbReference type="PROSITE" id="PS51293"/>
    </source>
</evidence>
<dbReference type="Pfam" id="PF00249">
    <property type="entry name" value="Myb_DNA-binding"/>
    <property type="match status" value="2"/>
</dbReference>
<dbReference type="InterPro" id="IPR051571">
    <property type="entry name" value="N-CoR_corepressor"/>
</dbReference>
<dbReference type="PANTHER" id="PTHR13992">
    <property type="entry name" value="NUCLEAR RECEPTOR CO-REPRESSOR RELATED NCOR"/>
    <property type="match status" value="1"/>
</dbReference>
<dbReference type="PANTHER" id="PTHR13992:SF39">
    <property type="entry name" value="SMRTER, ISOFORM G"/>
    <property type="match status" value="1"/>
</dbReference>
<evidence type="ECO:0000313" key="4">
    <source>
        <dbReference type="Proteomes" id="UP001222325"/>
    </source>
</evidence>
<dbReference type="InterPro" id="IPR017884">
    <property type="entry name" value="SANT_dom"/>
</dbReference>
<dbReference type="CDD" id="cd00167">
    <property type="entry name" value="SANT"/>
    <property type="match status" value="1"/>
</dbReference>
<feature type="compositionally biased region" description="Low complexity" evidence="1">
    <location>
        <begin position="256"/>
        <end position="277"/>
    </location>
</feature>
<dbReference type="GO" id="GO:0032991">
    <property type="term" value="C:protein-containing complex"/>
    <property type="evidence" value="ECO:0007669"/>
    <property type="project" value="UniProtKB-ARBA"/>
</dbReference>
<feature type="compositionally biased region" description="Basic and acidic residues" evidence="1">
    <location>
        <begin position="300"/>
        <end position="311"/>
    </location>
</feature>
<feature type="compositionally biased region" description="Basic and acidic residues" evidence="1">
    <location>
        <begin position="860"/>
        <end position="872"/>
    </location>
</feature>
<feature type="region of interest" description="Disordered" evidence="1">
    <location>
        <begin position="78"/>
        <end position="383"/>
    </location>
</feature>
<feature type="compositionally biased region" description="Low complexity" evidence="1">
    <location>
        <begin position="323"/>
        <end position="332"/>
    </location>
</feature>
<gene>
    <name evidence="3" type="ORF">B0H15DRAFT_60111</name>
</gene>
<evidence type="ECO:0000256" key="1">
    <source>
        <dbReference type="SAM" id="MobiDB-lite"/>
    </source>
</evidence>
<dbReference type="GO" id="GO:0000785">
    <property type="term" value="C:chromatin"/>
    <property type="evidence" value="ECO:0007669"/>
    <property type="project" value="TreeGrafter"/>
</dbReference>
<dbReference type="AlphaFoldDB" id="A0AAD6TTB0"/>
<dbReference type="SMART" id="SM00717">
    <property type="entry name" value="SANT"/>
    <property type="match status" value="2"/>
</dbReference>
<reference evidence="3" key="1">
    <citation type="submission" date="2023-03" db="EMBL/GenBank/DDBJ databases">
        <title>Massive genome expansion in bonnet fungi (Mycena s.s.) driven by repeated elements and novel gene families across ecological guilds.</title>
        <authorList>
            <consortium name="Lawrence Berkeley National Laboratory"/>
            <person name="Harder C.B."/>
            <person name="Miyauchi S."/>
            <person name="Viragh M."/>
            <person name="Kuo A."/>
            <person name="Thoen E."/>
            <person name="Andreopoulos B."/>
            <person name="Lu D."/>
            <person name="Skrede I."/>
            <person name="Drula E."/>
            <person name="Henrissat B."/>
            <person name="Morin E."/>
            <person name="Kohler A."/>
            <person name="Barry K."/>
            <person name="LaButti K."/>
            <person name="Morin E."/>
            <person name="Salamov A."/>
            <person name="Lipzen A."/>
            <person name="Mereny Z."/>
            <person name="Hegedus B."/>
            <person name="Baldrian P."/>
            <person name="Stursova M."/>
            <person name="Weitz H."/>
            <person name="Taylor A."/>
            <person name="Grigoriev I.V."/>
            <person name="Nagy L.G."/>
            <person name="Martin F."/>
            <person name="Kauserud H."/>
        </authorList>
    </citation>
    <scope>NUCLEOTIDE SEQUENCE</scope>
    <source>
        <strain evidence="3">CBHHK173m</strain>
    </source>
</reference>
<feature type="compositionally biased region" description="Basic residues" evidence="1">
    <location>
        <begin position="225"/>
        <end position="240"/>
    </location>
</feature>
<proteinExistence type="predicted"/>
<dbReference type="GO" id="GO:0005654">
    <property type="term" value="C:nucleoplasm"/>
    <property type="evidence" value="ECO:0007669"/>
    <property type="project" value="UniProtKB-ARBA"/>
</dbReference>
<dbReference type="InterPro" id="IPR001005">
    <property type="entry name" value="SANT/Myb"/>
</dbReference>
<feature type="compositionally biased region" description="Polar residues" evidence="1">
    <location>
        <begin position="692"/>
        <end position="701"/>
    </location>
</feature>
<organism evidence="3 4">
    <name type="scientific">Mycena belliarum</name>
    <dbReference type="NCBI Taxonomy" id="1033014"/>
    <lineage>
        <taxon>Eukaryota</taxon>
        <taxon>Fungi</taxon>
        <taxon>Dikarya</taxon>
        <taxon>Basidiomycota</taxon>
        <taxon>Agaricomycotina</taxon>
        <taxon>Agaricomycetes</taxon>
        <taxon>Agaricomycetidae</taxon>
        <taxon>Agaricales</taxon>
        <taxon>Marasmiineae</taxon>
        <taxon>Mycenaceae</taxon>
        <taxon>Mycena</taxon>
    </lineage>
</organism>
<feature type="compositionally biased region" description="Basic and acidic residues" evidence="1">
    <location>
        <begin position="363"/>
        <end position="383"/>
    </location>
</feature>
<evidence type="ECO:0000313" key="3">
    <source>
        <dbReference type="EMBL" id="KAJ7073531.1"/>
    </source>
</evidence>
<protein>
    <recommendedName>
        <fullName evidence="2">SANT domain-containing protein</fullName>
    </recommendedName>
</protein>
<feature type="domain" description="SANT" evidence="2">
    <location>
        <begin position="778"/>
        <end position="829"/>
    </location>
</feature>